<evidence type="ECO:0000256" key="1">
    <source>
        <dbReference type="ARBA" id="ARBA00022679"/>
    </source>
</evidence>
<protein>
    <recommendedName>
        <fullName evidence="6">Diacylglycerol kinase accessory domain-containing protein</fullName>
    </recommendedName>
</protein>
<evidence type="ECO:0000256" key="2">
    <source>
        <dbReference type="ARBA" id="ARBA00022741"/>
    </source>
</evidence>
<evidence type="ECO:0000256" key="5">
    <source>
        <dbReference type="SAM" id="MobiDB-lite"/>
    </source>
</evidence>
<evidence type="ECO:0000256" key="4">
    <source>
        <dbReference type="ARBA" id="ARBA00022840"/>
    </source>
</evidence>
<keyword evidence="8" id="KW-1185">Reference proteome</keyword>
<feature type="compositionally biased region" description="Acidic residues" evidence="5">
    <location>
        <begin position="108"/>
        <end position="119"/>
    </location>
</feature>
<dbReference type="EMBL" id="BPVZ01000044">
    <property type="protein sequence ID" value="GKV15849.1"/>
    <property type="molecule type" value="Genomic_DNA"/>
</dbReference>
<dbReference type="GO" id="GO:0016020">
    <property type="term" value="C:membrane"/>
    <property type="evidence" value="ECO:0007669"/>
    <property type="project" value="TreeGrafter"/>
</dbReference>
<dbReference type="PANTHER" id="PTHR11255">
    <property type="entry name" value="DIACYLGLYCEROL KINASE"/>
    <property type="match status" value="1"/>
</dbReference>
<gene>
    <name evidence="7" type="ORF">SLEP1_g26594</name>
</gene>
<feature type="domain" description="Diacylglycerol kinase accessory" evidence="6">
    <location>
        <begin position="3"/>
        <end position="63"/>
    </location>
</feature>
<dbReference type="PANTHER" id="PTHR11255:SF29">
    <property type="entry name" value="DIACYLGLYCEROL KINASE"/>
    <property type="match status" value="1"/>
</dbReference>
<keyword evidence="3" id="KW-0418">Kinase</keyword>
<keyword evidence="2" id="KW-0547">Nucleotide-binding</keyword>
<dbReference type="InterPro" id="IPR037607">
    <property type="entry name" value="DGK"/>
</dbReference>
<dbReference type="Pfam" id="PF00609">
    <property type="entry name" value="DAGK_acc"/>
    <property type="match status" value="1"/>
</dbReference>
<sequence length="147" mass="16370">MGFTNPFVDDGLIEIVGFRDAWQGLLLLAPNGHGTRLAQARGIRFEFRKGAADHTFMRMDGEPWKQPLPTDEDTVVIEISHFGKVSMLATPSCRSKSVLDPSLPPGTQEEDEDSEEDSHLEDSEERRKFGAAETFKLPDCIDIAHLS</sequence>
<evidence type="ECO:0000259" key="6">
    <source>
        <dbReference type="Pfam" id="PF00609"/>
    </source>
</evidence>
<organism evidence="7 8">
    <name type="scientific">Rubroshorea leprosula</name>
    <dbReference type="NCBI Taxonomy" id="152421"/>
    <lineage>
        <taxon>Eukaryota</taxon>
        <taxon>Viridiplantae</taxon>
        <taxon>Streptophyta</taxon>
        <taxon>Embryophyta</taxon>
        <taxon>Tracheophyta</taxon>
        <taxon>Spermatophyta</taxon>
        <taxon>Magnoliopsida</taxon>
        <taxon>eudicotyledons</taxon>
        <taxon>Gunneridae</taxon>
        <taxon>Pentapetalae</taxon>
        <taxon>rosids</taxon>
        <taxon>malvids</taxon>
        <taxon>Malvales</taxon>
        <taxon>Dipterocarpaceae</taxon>
        <taxon>Rubroshorea</taxon>
    </lineage>
</organism>
<dbReference type="Proteomes" id="UP001054252">
    <property type="component" value="Unassembled WGS sequence"/>
</dbReference>
<accession>A0AAV5JMC8</accession>
<keyword evidence="1" id="KW-0808">Transferase</keyword>
<comment type="caution">
    <text evidence="7">The sequence shown here is derived from an EMBL/GenBank/DDBJ whole genome shotgun (WGS) entry which is preliminary data.</text>
</comment>
<proteinExistence type="predicted"/>
<reference evidence="7 8" key="1">
    <citation type="journal article" date="2021" name="Commun. Biol.">
        <title>The genome of Shorea leprosula (Dipterocarpaceae) highlights the ecological relevance of drought in aseasonal tropical rainforests.</title>
        <authorList>
            <person name="Ng K.K.S."/>
            <person name="Kobayashi M.J."/>
            <person name="Fawcett J.A."/>
            <person name="Hatakeyama M."/>
            <person name="Paape T."/>
            <person name="Ng C.H."/>
            <person name="Ang C.C."/>
            <person name="Tnah L.H."/>
            <person name="Lee C.T."/>
            <person name="Nishiyama T."/>
            <person name="Sese J."/>
            <person name="O'Brien M.J."/>
            <person name="Copetti D."/>
            <person name="Mohd Noor M.I."/>
            <person name="Ong R.C."/>
            <person name="Putra M."/>
            <person name="Sireger I.Z."/>
            <person name="Indrioko S."/>
            <person name="Kosugi Y."/>
            <person name="Izuno A."/>
            <person name="Isagi Y."/>
            <person name="Lee S.L."/>
            <person name="Shimizu K.K."/>
        </authorList>
    </citation>
    <scope>NUCLEOTIDE SEQUENCE [LARGE SCALE GENOMIC DNA]</scope>
    <source>
        <strain evidence="7">214</strain>
    </source>
</reference>
<dbReference type="GO" id="GO:0004143">
    <property type="term" value="F:ATP-dependent diacylglycerol kinase activity"/>
    <property type="evidence" value="ECO:0007669"/>
    <property type="project" value="InterPro"/>
</dbReference>
<feature type="region of interest" description="Disordered" evidence="5">
    <location>
        <begin position="96"/>
        <end position="131"/>
    </location>
</feature>
<dbReference type="AlphaFoldDB" id="A0AAV5JMC8"/>
<evidence type="ECO:0000313" key="7">
    <source>
        <dbReference type="EMBL" id="GKV15849.1"/>
    </source>
</evidence>
<evidence type="ECO:0000313" key="8">
    <source>
        <dbReference type="Proteomes" id="UP001054252"/>
    </source>
</evidence>
<dbReference type="GO" id="GO:0005524">
    <property type="term" value="F:ATP binding"/>
    <property type="evidence" value="ECO:0007669"/>
    <property type="project" value="UniProtKB-KW"/>
</dbReference>
<evidence type="ECO:0000256" key="3">
    <source>
        <dbReference type="ARBA" id="ARBA00022777"/>
    </source>
</evidence>
<name>A0AAV5JMC8_9ROSI</name>
<keyword evidence="4" id="KW-0067">ATP-binding</keyword>
<feature type="compositionally biased region" description="Basic and acidic residues" evidence="5">
    <location>
        <begin position="120"/>
        <end position="130"/>
    </location>
</feature>
<dbReference type="GO" id="GO:0007200">
    <property type="term" value="P:phospholipase C-activating G protein-coupled receptor signaling pathway"/>
    <property type="evidence" value="ECO:0007669"/>
    <property type="project" value="InterPro"/>
</dbReference>
<dbReference type="InterPro" id="IPR000756">
    <property type="entry name" value="Diacylglycerol_kin_accessory"/>
</dbReference>